<dbReference type="AlphaFoldDB" id="A0A418VYM7"/>
<evidence type="ECO:0000256" key="2">
    <source>
        <dbReference type="ARBA" id="ARBA00004236"/>
    </source>
</evidence>
<evidence type="ECO:0000256" key="1">
    <source>
        <dbReference type="ARBA" id="ARBA00004117"/>
    </source>
</evidence>
<evidence type="ECO:0000313" key="11">
    <source>
        <dbReference type="EMBL" id="RJF82215.1"/>
    </source>
</evidence>
<evidence type="ECO:0000313" key="12">
    <source>
        <dbReference type="Proteomes" id="UP000283458"/>
    </source>
</evidence>
<accession>A0A418VYM7</accession>
<dbReference type="PANTHER" id="PTHR38766:SF1">
    <property type="entry name" value="FLAGELLAR PROTEIN FLIO"/>
    <property type="match status" value="1"/>
</dbReference>
<dbReference type="GO" id="GO:0009425">
    <property type="term" value="C:bacterial-type flagellum basal body"/>
    <property type="evidence" value="ECO:0007669"/>
    <property type="project" value="UniProtKB-SubCell"/>
</dbReference>
<dbReference type="Proteomes" id="UP000283458">
    <property type="component" value="Unassembled WGS sequence"/>
</dbReference>
<reference evidence="11 12" key="1">
    <citation type="submission" date="2018-09" db="EMBL/GenBank/DDBJ databases">
        <authorList>
            <person name="Zhu H."/>
        </authorList>
    </citation>
    <scope>NUCLEOTIDE SEQUENCE [LARGE SCALE GENOMIC DNA]</scope>
    <source>
        <strain evidence="11 12">K2W22B-5</strain>
    </source>
</reference>
<evidence type="ECO:0000256" key="6">
    <source>
        <dbReference type="ARBA" id="ARBA00023136"/>
    </source>
</evidence>
<evidence type="ECO:0000256" key="7">
    <source>
        <dbReference type="ARBA" id="ARBA00023143"/>
    </source>
</evidence>
<dbReference type="GO" id="GO:0044781">
    <property type="term" value="P:bacterial-type flagellum organization"/>
    <property type="evidence" value="ECO:0007669"/>
    <property type="project" value="InterPro"/>
</dbReference>
<sequence>MDLDQYIRFVMALLFVIALIVAVAWLMRRIGLGGVATGAVRHRRLSVVEVMALDAKRRLVLVRKDDREHLILLSNAGDQVVESTPAQDFHAALHAHHGADHPAGEHGAGDHGAGEHGATTRPDGDHKDDHKGTSAP</sequence>
<keyword evidence="3" id="KW-1003">Cell membrane</keyword>
<name>A0A418VYM7_9PROT</name>
<keyword evidence="5 10" id="KW-1133">Transmembrane helix</keyword>
<comment type="subcellular location">
    <subcellularLocation>
        <location evidence="1">Bacterial flagellum basal body</location>
    </subcellularLocation>
    <subcellularLocation>
        <location evidence="2">Cell membrane</location>
    </subcellularLocation>
</comment>
<evidence type="ECO:0000256" key="3">
    <source>
        <dbReference type="ARBA" id="ARBA00022475"/>
    </source>
</evidence>
<evidence type="ECO:0000256" key="8">
    <source>
        <dbReference type="ARBA" id="ARBA00037937"/>
    </source>
</evidence>
<dbReference type="PANTHER" id="PTHR38766">
    <property type="entry name" value="FLAGELLAR PROTEIN FLIO"/>
    <property type="match status" value="1"/>
</dbReference>
<dbReference type="EMBL" id="QYUL01000002">
    <property type="protein sequence ID" value="RJF82215.1"/>
    <property type="molecule type" value="Genomic_DNA"/>
</dbReference>
<proteinExistence type="inferred from homology"/>
<evidence type="ECO:0000256" key="10">
    <source>
        <dbReference type="SAM" id="Phobius"/>
    </source>
</evidence>
<evidence type="ECO:0008006" key="13">
    <source>
        <dbReference type="Google" id="ProtNLM"/>
    </source>
</evidence>
<dbReference type="InterPro" id="IPR052205">
    <property type="entry name" value="FliO/MopB"/>
</dbReference>
<keyword evidence="7" id="KW-0975">Bacterial flagellum</keyword>
<dbReference type="InterPro" id="IPR022781">
    <property type="entry name" value="Flagellar_biosynth_FliO"/>
</dbReference>
<protein>
    <recommendedName>
        <fullName evidence="13">Flagellar assembly protein FliO</fullName>
    </recommendedName>
</protein>
<organism evidence="11 12">
    <name type="scientific">Azospirillum cavernae</name>
    <dbReference type="NCBI Taxonomy" id="2320860"/>
    <lineage>
        <taxon>Bacteria</taxon>
        <taxon>Pseudomonadati</taxon>
        <taxon>Pseudomonadota</taxon>
        <taxon>Alphaproteobacteria</taxon>
        <taxon>Rhodospirillales</taxon>
        <taxon>Azospirillaceae</taxon>
        <taxon>Azospirillum</taxon>
    </lineage>
</organism>
<feature type="region of interest" description="Disordered" evidence="9">
    <location>
        <begin position="85"/>
        <end position="136"/>
    </location>
</feature>
<evidence type="ECO:0000256" key="9">
    <source>
        <dbReference type="SAM" id="MobiDB-lite"/>
    </source>
</evidence>
<evidence type="ECO:0000256" key="4">
    <source>
        <dbReference type="ARBA" id="ARBA00022692"/>
    </source>
</evidence>
<feature type="compositionally biased region" description="Basic and acidic residues" evidence="9">
    <location>
        <begin position="122"/>
        <end position="136"/>
    </location>
</feature>
<dbReference type="RefSeq" id="WP_119832299.1">
    <property type="nucleotide sequence ID" value="NZ_QYUL01000002.1"/>
</dbReference>
<keyword evidence="6 10" id="KW-0472">Membrane</keyword>
<dbReference type="GO" id="GO:0005886">
    <property type="term" value="C:plasma membrane"/>
    <property type="evidence" value="ECO:0007669"/>
    <property type="project" value="UniProtKB-SubCell"/>
</dbReference>
<keyword evidence="12" id="KW-1185">Reference proteome</keyword>
<feature type="compositionally biased region" description="Basic and acidic residues" evidence="9">
    <location>
        <begin position="97"/>
        <end position="114"/>
    </location>
</feature>
<comment type="similarity">
    <text evidence="8">Belongs to the FliO/MopB family.</text>
</comment>
<evidence type="ECO:0000256" key="5">
    <source>
        <dbReference type="ARBA" id="ARBA00022989"/>
    </source>
</evidence>
<dbReference type="Pfam" id="PF04347">
    <property type="entry name" value="FliO"/>
    <property type="match status" value="1"/>
</dbReference>
<gene>
    <name evidence="11" type="ORF">D3877_19395</name>
</gene>
<feature type="transmembrane region" description="Helical" evidence="10">
    <location>
        <begin position="6"/>
        <end position="27"/>
    </location>
</feature>
<comment type="caution">
    <text evidence="11">The sequence shown here is derived from an EMBL/GenBank/DDBJ whole genome shotgun (WGS) entry which is preliminary data.</text>
</comment>
<dbReference type="OrthoDB" id="8456606at2"/>
<keyword evidence="4 10" id="KW-0812">Transmembrane</keyword>